<gene>
    <name evidence="2" type="ORF">Vbra_13795</name>
</gene>
<feature type="compositionally biased region" description="Low complexity" evidence="1">
    <location>
        <begin position="324"/>
        <end position="337"/>
    </location>
</feature>
<feature type="compositionally biased region" description="Basic and acidic residues" evidence="1">
    <location>
        <begin position="787"/>
        <end position="815"/>
    </location>
</feature>
<feature type="region of interest" description="Disordered" evidence="1">
    <location>
        <begin position="1"/>
        <end position="148"/>
    </location>
</feature>
<feature type="compositionally biased region" description="Low complexity" evidence="1">
    <location>
        <begin position="726"/>
        <end position="738"/>
    </location>
</feature>
<feature type="compositionally biased region" description="Basic and acidic residues" evidence="1">
    <location>
        <begin position="1057"/>
        <end position="1075"/>
    </location>
</feature>
<feature type="region of interest" description="Disordered" evidence="1">
    <location>
        <begin position="709"/>
        <end position="896"/>
    </location>
</feature>
<feature type="compositionally biased region" description="Basic and acidic residues" evidence="1">
    <location>
        <begin position="868"/>
        <end position="878"/>
    </location>
</feature>
<feature type="compositionally biased region" description="Basic and acidic residues" evidence="1">
    <location>
        <begin position="57"/>
        <end position="84"/>
    </location>
</feature>
<evidence type="ECO:0000313" key="3">
    <source>
        <dbReference type="Proteomes" id="UP000041254"/>
    </source>
</evidence>
<feature type="compositionally biased region" description="Polar residues" evidence="1">
    <location>
        <begin position="773"/>
        <end position="784"/>
    </location>
</feature>
<feature type="region of interest" description="Disordered" evidence="1">
    <location>
        <begin position="1050"/>
        <end position="1112"/>
    </location>
</feature>
<dbReference type="OMA" id="MEYERMT"/>
<feature type="compositionally biased region" description="Pro residues" evidence="1">
    <location>
        <begin position="138"/>
        <end position="148"/>
    </location>
</feature>
<dbReference type="Proteomes" id="UP000041254">
    <property type="component" value="Unassembled WGS sequence"/>
</dbReference>
<feature type="region of interest" description="Disordered" evidence="1">
    <location>
        <begin position="284"/>
        <end position="697"/>
    </location>
</feature>
<feature type="compositionally biased region" description="Pro residues" evidence="1">
    <location>
        <begin position="580"/>
        <end position="604"/>
    </location>
</feature>
<keyword evidence="3" id="KW-1185">Reference proteome</keyword>
<accession>A0A0G4EXH8</accession>
<feature type="compositionally biased region" description="Polar residues" evidence="1">
    <location>
        <begin position="460"/>
        <end position="474"/>
    </location>
</feature>
<name>A0A0G4EXH8_VITBC</name>
<feature type="compositionally biased region" description="Low complexity" evidence="1">
    <location>
        <begin position="570"/>
        <end position="579"/>
    </location>
</feature>
<evidence type="ECO:0000256" key="1">
    <source>
        <dbReference type="SAM" id="MobiDB-lite"/>
    </source>
</evidence>
<dbReference type="VEuPathDB" id="CryptoDB:Vbra_13795"/>
<feature type="compositionally biased region" description="Basic and acidic residues" evidence="1">
    <location>
        <begin position="289"/>
        <end position="308"/>
    </location>
</feature>
<dbReference type="InParanoid" id="A0A0G4EXH8"/>
<feature type="compositionally biased region" description="Low complexity" evidence="1">
    <location>
        <begin position="1087"/>
        <end position="1105"/>
    </location>
</feature>
<feature type="compositionally biased region" description="Basic residues" evidence="1">
    <location>
        <begin position="36"/>
        <end position="56"/>
    </location>
</feature>
<feature type="compositionally biased region" description="Low complexity" evidence="1">
    <location>
        <begin position="476"/>
        <end position="490"/>
    </location>
</feature>
<feature type="compositionally biased region" description="Low complexity" evidence="1">
    <location>
        <begin position="605"/>
        <end position="616"/>
    </location>
</feature>
<protein>
    <submittedName>
        <fullName evidence="2">Uncharacterized protein</fullName>
    </submittedName>
</protein>
<proteinExistence type="predicted"/>
<reference evidence="2 3" key="1">
    <citation type="submission" date="2014-11" db="EMBL/GenBank/DDBJ databases">
        <authorList>
            <person name="Zhu J."/>
            <person name="Qi W."/>
            <person name="Song R."/>
        </authorList>
    </citation>
    <scope>NUCLEOTIDE SEQUENCE [LARGE SCALE GENOMIC DNA]</scope>
</reference>
<feature type="region of interest" description="Disordered" evidence="1">
    <location>
        <begin position="912"/>
        <end position="993"/>
    </location>
</feature>
<feature type="compositionally biased region" description="Low complexity" evidence="1">
    <location>
        <begin position="982"/>
        <end position="993"/>
    </location>
</feature>
<evidence type="ECO:0000313" key="2">
    <source>
        <dbReference type="EMBL" id="CEM03294.1"/>
    </source>
</evidence>
<sequence>MKQWQGCNFRAAREDPSLPSVPRGGSKEDISAFHPGKGKKERKNKAVAKKKTTRKKVLPDAEPHARRAGAQHREPTPQTRDRRPPQPKRPAETPAVAPAAPRPRHKSPPPVVSKAPPIVTPLRDVRPPRPVTVEPAGPNVPLPPRPSIPPPAVCPAPMFLPTDRDVRRPAREANQVASSLMAHLSTRDTFSDVLSPRDAIGVQNHPMPKPQLFFPSHTCIGAPAGYSDSPVRRTWEDSRGDAGRLVLSSPHGELEGGPSRFAAVADQELLDSPTAPSDISFKTYVLRFPDPKPDSDKKDDADTKEGKMRQYAQAAMTPQSFSALSLTTPPCLTPGTLQREERVALGGREGARAGAGAKASISREDPAHSQAKQAAAHRQSMDSPQGGKKPAVIPPTAAAGRDRTASRSHSRDASRGRSREDPSVKVRAKSQEPPQQRRHTLDANQAWRAMLRSDGANATPVKTDTINRRSSTSPVGPRSGARSRSNSASKRPSHVARPGVYTVVPQLRRKKAPKGGGRSAANRRASVDEGEQPIPHGAAYESDAETCGQKSEEIAPPPGEEGSINPLQHSPGLRSTSPSRPLPGPSGPSAPPRDRPPLPQPSPYSPDSSISSYSRARPTDAMTVTLAASKLDSQTNAPRRGRGPVVPPLPLETLNSKGGDPEAKPTLQPIKKQEASQQAKRPPPAHNRPYLLKMTTEELRERVRLATELGETLDYKSKPLERLANSSLRSSPQLPSSPANHPSKRPPVMGVMRQESPAPLKKTAFLCGRAPASSLNRTERSLTPTPKKRDGRSSRRSMREEAGSARHQEAGDKGGVRSSSVKEMAGEPKVLDQGTRTSLVKKPPPLPPSAKRAAAQLATDGANQGPSRDTDLRQDRGGNEGVSGPPSVGGGEQPTVPVPIYCLNKAAPRSYADSQCEENLRARDSRNPYGLPASPTAFSLTSSPLAEMRQIPQASPLLMAPTDDTSGDGQTEAGPSAECLHQQQQQHYAAAAEQMTDDGPLQGCYAGSNVDTSFASIPSPYDGSAISAHGGGAEMFRPSGLLGQPLVTVHESEEAEDGAHDIPRDNTETPERSLRQGEQLEGEQAEEMLPLSVSPDLSSCSSGSPALQRDSGVVSVNRLRYERLRSAFLSRQAQCCSTDGE</sequence>
<feature type="compositionally biased region" description="Basic and acidic residues" evidence="1">
    <location>
        <begin position="400"/>
        <end position="424"/>
    </location>
</feature>
<dbReference type="EMBL" id="CDMY01000337">
    <property type="protein sequence ID" value="CEM03294.1"/>
    <property type="molecule type" value="Genomic_DNA"/>
</dbReference>
<organism evidence="2 3">
    <name type="scientific">Vitrella brassicaformis (strain CCMP3155)</name>
    <dbReference type="NCBI Taxonomy" id="1169540"/>
    <lineage>
        <taxon>Eukaryota</taxon>
        <taxon>Sar</taxon>
        <taxon>Alveolata</taxon>
        <taxon>Colpodellida</taxon>
        <taxon>Vitrellaceae</taxon>
        <taxon>Vitrella</taxon>
    </lineage>
</organism>
<dbReference type="AlphaFoldDB" id="A0A0G4EXH8"/>